<dbReference type="Proteomes" id="UP000008783">
    <property type="component" value="Unassembled WGS sequence"/>
</dbReference>
<organism evidence="2 3">
    <name type="scientific">Puccinia graminis f. sp. tritici (strain CRL 75-36-700-3 / race SCCL)</name>
    <name type="common">Black stem rust fungus</name>
    <dbReference type="NCBI Taxonomy" id="418459"/>
    <lineage>
        <taxon>Eukaryota</taxon>
        <taxon>Fungi</taxon>
        <taxon>Dikarya</taxon>
        <taxon>Basidiomycota</taxon>
        <taxon>Pucciniomycotina</taxon>
        <taxon>Pucciniomycetes</taxon>
        <taxon>Pucciniales</taxon>
        <taxon>Pucciniaceae</taxon>
        <taxon>Puccinia</taxon>
    </lineage>
</organism>
<feature type="region of interest" description="Disordered" evidence="1">
    <location>
        <begin position="761"/>
        <end position="812"/>
    </location>
</feature>
<feature type="region of interest" description="Disordered" evidence="1">
    <location>
        <begin position="618"/>
        <end position="658"/>
    </location>
</feature>
<reference evidence="3" key="2">
    <citation type="journal article" date="2011" name="Proc. Natl. Acad. Sci. U.S.A.">
        <title>Obligate biotrophy features unraveled by the genomic analysis of rust fungi.</title>
        <authorList>
            <person name="Duplessis S."/>
            <person name="Cuomo C.A."/>
            <person name="Lin Y.-C."/>
            <person name="Aerts A."/>
            <person name="Tisserant E."/>
            <person name="Veneault-Fourrey C."/>
            <person name="Joly D.L."/>
            <person name="Hacquard S."/>
            <person name="Amselem J."/>
            <person name="Cantarel B.L."/>
            <person name="Chiu R."/>
            <person name="Coutinho P.M."/>
            <person name="Feau N."/>
            <person name="Field M."/>
            <person name="Frey P."/>
            <person name="Gelhaye E."/>
            <person name="Goldberg J."/>
            <person name="Grabherr M.G."/>
            <person name="Kodira C.D."/>
            <person name="Kohler A."/>
            <person name="Kuees U."/>
            <person name="Lindquist E.A."/>
            <person name="Lucas S.M."/>
            <person name="Mago R."/>
            <person name="Mauceli E."/>
            <person name="Morin E."/>
            <person name="Murat C."/>
            <person name="Pangilinan J.L."/>
            <person name="Park R."/>
            <person name="Pearson M."/>
            <person name="Quesneville H."/>
            <person name="Rouhier N."/>
            <person name="Sakthikumar S."/>
            <person name="Salamov A.A."/>
            <person name="Schmutz J."/>
            <person name="Selles B."/>
            <person name="Shapiro H."/>
            <person name="Tanguay P."/>
            <person name="Tuskan G.A."/>
            <person name="Henrissat B."/>
            <person name="Van de Peer Y."/>
            <person name="Rouze P."/>
            <person name="Ellis J.G."/>
            <person name="Dodds P.N."/>
            <person name="Schein J.E."/>
            <person name="Zhong S."/>
            <person name="Hamelin R.C."/>
            <person name="Grigoriev I.V."/>
            <person name="Szabo L.J."/>
            <person name="Martin F."/>
        </authorList>
    </citation>
    <scope>NUCLEOTIDE SEQUENCE [LARGE SCALE GENOMIC DNA]</scope>
    <source>
        <strain evidence="3">CRL 75-36-700-3 / race SCCL</strain>
    </source>
</reference>
<feature type="compositionally biased region" description="Low complexity" evidence="1">
    <location>
        <begin position="618"/>
        <end position="633"/>
    </location>
</feature>
<evidence type="ECO:0000313" key="2">
    <source>
        <dbReference type="EMBL" id="EFP90410.2"/>
    </source>
</evidence>
<dbReference type="HOGENOM" id="CLU_338624_0_0_1"/>
<dbReference type="GeneID" id="10530304"/>
<evidence type="ECO:0000313" key="3">
    <source>
        <dbReference type="Proteomes" id="UP000008783"/>
    </source>
</evidence>
<feature type="region of interest" description="Disordered" evidence="1">
    <location>
        <begin position="500"/>
        <end position="595"/>
    </location>
</feature>
<proteinExistence type="predicted"/>
<feature type="region of interest" description="Disordered" evidence="1">
    <location>
        <begin position="712"/>
        <end position="731"/>
    </location>
</feature>
<feature type="compositionally biased region" description="Polar residues" evidence="1">
    <location>
        <begin position="1"/>
        <end position="14"/>
    </location>
</feature>
<dbReference type="EMBL" id="DS178332">
    <property type="protein sequence ID" value="EFP90410.2"/>
    <property type="molecule type" value="Genomic_DNA"/>
</dbReference>
<feature type="region of interest" description="Disordered" evidence="1">
    <location>
        <begin position="1"/>
        <end position="24"/>
    </location>
</feature>
<dbReference type="KEGG" id="pgr:PGTG_16170"/>
<evidence type="ECO:0000256" key="1">
    <source>
        <dbReference type="SAM" id="MobiDB-lite"/>
    </source>
</evidence>
<dbReference type="RefSeq" id="XP_003334829.2">
    <property type="nucleotide sequence ID" value="XM_003334781.2"/>
</dbReference>
<protein>
    <submittedName>
        <fullName evidence="2">Uncharacterized protein</fullName>
    </submittedName>
</protein>
<feature type="compositionally biased region" description="Polar residues" evidence="1">
    <location>
        <begin position="517"/>
        <end position="550"/>
    </location>
</feature>
<feature type="compositionally biased region" description="Basic and acidic residues" evidence="1">
    <location>
        <begin position="500"/>
        <end position="513"/>
    </location>
</feature>
<reference key="1">
    <citation type="submission" date="2007-01" db="EMBL/GenBank/DDBJ databases">
        <title>The Genome Sequence of Puccinia graminis f. sp. tritici Strain CRL 75-36-700-3.</title>
        <authorList>
            <consortium name="The Broad Institute Genome Sequencing Platform"/>
            <person name="Birren B."/>
            <person name="Lander E."/>
            <person name="Galagan J."/>
            <person name="Nusbaum C."/>
            <person name="Devon K."/>
            <person name="Cuomo C."/>
            <person name="Jaffe D."/>
            <person name="Butler J."/>
            <person name="Alvarez P."/>
            <person name="Gnerre S."/>
            <person name="Grabherr M."/>
            <person name="Mauceli E."/>
            <person name="Brockman W."/>
            <person name="Young S."/>
            <person name="LaButti K."/>
            <person name="Sykes S."/>
            <person name="DeCaprio D."/>
            <person name="Crawford M."/>
            <person name="Koehrsen M."/>
            <person name="Engels R."/>
            <person name="Montgomery P."/>
            <person name="Pearson M."/>
            <person name="Howarth C."/>
            <person name="Larson L."/>
            <person name="White J."/>
            <person name="Zeng Q."/>
            <person name="Kodira C."/>
            <person name="Yandava C."/>
            <person name="Alvarado L."/>
            <person name="O'Leary S."/>
            <person name="Szabo L."/>
            <person name="Dean R."/>
            <person name="Schein J."/>
        </authorList>
    </citation>
    <scope>NUCLEOTIDE SEQUENCE</scope>
    <source>
        <strain>CRL 75-36-700-3</strain>
    </source>
</reference>
<accession>E3L1I5</accession>
<keyword evidence="3" id="KW-1185">Reference proteome</keyword>
<dbReference type="InParanoid" id="E3L1I5"/>
<gene>
    <name evidence="2" type="ORF">PGTG_16170</name>
</gene>
<name>E3L1I5_PUCGT</name>
<dbReference type="AlphaFoldDB" id="E3L1I5"/>
<sequence>MPPPATNLQQTSTPDRSRHPAAQHPTRLDLFSILSSRFKQIRNSSPSNTPVPHLSIHVMQPASENSLMGEYEESYLGPSQPSQSDGASCRVFFESPRDNGGFIQPYSTIIQGIPASVQQMTNVVPPGLHAANHQVSIGQHPAVHHVAIPNQAIGAQAPMGCHASSIGQLTGGPPAQGMHLAPVGHQLSAFSSNAAGHVMTMPASQVAPAHPSLGGQTSTVNPTRALSLAPIPGEAEDEGRPILIDYIVFIRSAQNQSSGSSKPTTSTKEWDRVVPRAETVFKTDIARWDWRSLQAKILSIIKGPRDPIRNEGAGKLLRKHFEALDESGVLKWQCVLNSHRTYGHKGNYFVTRDEEWQVFVKVANHKDNLSTKIIIKLLMADPRKSVKAAESERKQNDNLVAQYGTDPERIALDRLHSRMAKNPKADVDAKGRVQMVLDLSTHICDKYGANAESLRIKDPDDPERSIRITSNALGIWGRSLFKGEVGVTWEHPPKTKEFESEPIKVYTRDEQDARPVTQKTTPSAKSTIRRSASSMASGNHNDGSASTHNTPAGPRFSAPRVTSSGRIRPPRLLESPASPTVPEDKRGSPVIGASATRMAMTSPVLGKRGSVCSSVSKASGSVVSSVSKPSGCSLTEESPEGDDRDLSSTEAEGEEDELEVVPYVRGESNLPSDIELVSGHQSPCNVNRSPARKIPRVATPSADVVAQTISNLAFHTPGPPEPNLTGSPTRARDHAMATPNYAAGVPGLPAAMGGNPGALARAPEPEMNGPPLNQAGRAQQMASGSPAAMGGNPGDPAPAPEPETNGPPLNEAGRTLRMEDFLGLCNFEETDMVPRVLIGVSHIRHWDFFRDTNVAELQQMGFPFPIAKQLIKGARGLEMTHTEANGSIGNTGVTN</sequence>
<dbReference type="VEuPathDB" id="FungiDB:PGTG_16170"/>